<dbReference type="Proteomes" id="UP000091857">
    <property type="component" value="Chromosome 6"/>
</dbReference>
<protein>
    <submittedName>
        <fullName evidence="1">Uncharacterized protein</fullName>
    </submittedName>
</protein>
<reference evidence="2" key="1">
    <citation type="journal article" date="2016" name="Nat. Biotechnol.">
        <title>Sequencing wild and cultivated cassava and related species reveals extensive interspecific hybridization and genetic diversity.</title>
        <authorList>
            <person name="Bredeson J.V."/>
            <person name="Lyons J.B."/>
            <person name="Prochnik S.E."/>
            <person name="Wu G.A."/>
            <person name="Ha C.M."/>
            <person name="Edsinger-Gonzales E."/>
            <person name="Grimwood J."/>
            <person name="Schmutz J."/>
            <person name="Rabbi I.Y."/>
            <person name="Egesi C."/>
            <person name="Nauluvula P."/>
            <person name="Lebot V."/>
            <person name="Ndunguru J."/>
            <person name="Mkamilo G."/>
            <person name="Bart R.S."/>
            <person name="Setter T.L."/>
            <person name="Gleadow R.M."/>
            <person name="Kulakow P."/>
            <person name="Ferguson M.E."/>
            <person name="Rounsley S."/>
            <person name="Rokhsar D.S."/>
        </authorList>
    </citation>
    <scope>NUCLEOTIDE SEQUENCE [LARGE SCALE GENOMIC DNA]</scope>
    <source>
        <strain evidence="2">cv. AM560-2</strain>
    </source>
</reference>
<organism evidence="1 2">
    <name type="scientific">Manihot esculenta</name>
    <name type="common">Cassava</name>
    <name type="synonym">Jatropha manihot</name>
    <dbReference type="NCBI Taxonomy" id="3983"/>
    <lineage>
        <taxon>Eukaryota</taxon>
        <taxon>Viridiplantae</taxon>
        <taxon>Streptophyta</taxon>
        <taxon>Embryophyta</taxon>
        <taxon>Tracheophyta</taxon>
        <taxon>Spermatophyta</taxon>
        <taxon>Magnoliopsida</taxon>
        <taxon>eudicotyledons</taxon>
        <taxon>Gunneridae</taxon>
        <taxon>Pentapetalae</taxon>
        <taxon>rosids</taxon>
        <taxon>fabids</taxon>
        <taxon>Malpighiales</taxon>
        <taxon>Euphorbiaceae</taxon>
        <taxon>Crotonoideae</taxon>
        <taxon>Manihoteae</taxon>
        <taxon>Manihot</taxon>
    </lineage>
</organism>
<name>A0ACB7HHW1_MANES</name>
<evidence type="ECO:0000313" key="2">
    <source>
        <dbReference type="Proteomes" id="UP000091857"/>
    </source>
</evidence>
<evidence type="ECO:0000313" key="1">
    <source>
        <dbReference type="EMBL" id="KAG8651726.1"/>
    </source>
</evidence>
<accession>A0ACB7HHW1</accession>
<gene>
    <name evidence="1" type="ORF">MANES_06G016500v8</name>
</gene>
<keyword evidence="2" id="KW-1185">Reference proteome</keyword>
<proteinExistence type="predicted"/>
<comment type="caution">
    <text evidence="1">The sequence shown here is derived from an EMBL/GenBank/DDBJ whole genome shotgun (WGS) entry which is preliminary data.</text>
</comment>
<dbReference type="EMBL" id="CM004392">
    <property type="protein sequence ID" value="KAG8651726.1"/>
    <property type="molecule type" value="Genomic_DNA"/>
</dbReference>
<sequence length="926" mass="104798">MTGNKGNDMSDFDGFALDMSSEEEEEEEVVVVEEDEDEDEDEDEGDDGEFEEQEKEAISLGRIEGDGAADGSGIQFYQQFDHVEYEALAAKKRKGLGDSKGAGSHKKARQEDLSGASIDEIMEAMNYGIRRKSRKLKKRGRRKGSKNKLSPEITKMLGDATVLYAHGRYEDAISVLNEVVRLAPHVPDSYHTLGLVHIALGNTEKAMGFYTIAARLMPKDSPLWRVLFDWHNERGDVARARLCLSKAIRADPNDIALRVLHASLYAKLGDCQRAAESYEQISRVCPEDVEVLKISAKLYAECGQTERSISILENHLKSHPSGADFGVIDLLAAILMETNAYNNALQHIEHAHQVYYSGKELPLELKIKAGICHVRLGNIEKAEIMFSDIETESDSSHAGLIMDVADAFMSLGHFESALKYYHMLESNAGIENEGYVHLKVGQCYISLEDRVKAVMFFYKALHALEDSVDCRLALASLVLEDGKEDEAISLLSPPENLDSVNLSSDKQKAWWLDGKIKLKLCQIYRAKGMLEDFVNTIFPLVRESLYVKTLRQKVKKRLTISVLRQRTKILDVGETVDVFGGVRPLASRSDLLKASRARKLLQKKEEQKAVERAAGIDWHSDDSDDESLEEEIRVPPLPNFLKDEEHHNLIIDLCKALQSLERYWEALEIINLTRKLVYKKLPVEKKEELQSIAAQISYRTTDPKHGFDCVKSIVLQHPDSHAAWNCYYKIALRLGKNYSKHAKFLRHMRTKHDDCVPPIVIYGHQFTMASHYQDAVREYLAAYKLLPENPLVNLCVGTAFINLALGFRLQNKHQCVAQGLSFLYNNLRLAENSQVSLQEAFYNIACAFHHVGLVSLAASYYEKVLETRERDYPIPKLLNENSDPPENLNPGYCDLRREAAYNLHLIYKRSGAFDLARQVLKDHCTY</sequence>